<protein>
    <recommendedName>
        <fullName evidence="3">Protein kinase domain-containing protein</fullName>
    </recommendedName>
</protein>
<evidence type="ECO:0000313" key="1">
    <source>
        <dbReference type="EMBL" id="KAK5635845.1"/>
    </source>
</evidence>
<evidence type="ECO:0000313" key="2">
    <source>
        <dbReference type="Proteomes" id="UP001305414"/>
    </source>
</evidence>
<accession>A0AAN7UN22</accession>
<sequence>MGELVVNAEKFLIEKAFDATHPDVDEHEATQIKSLIRRILQYDPAKRPSAEGILEDPWFCET</sequence>
<evidence type="ECO:0008006" key="3">
    <source>
        <dbReference type="Google" id="ProtNLM"/>
    </source>
</evidence>
<comment type="caution">
    <text evidence="1">The sequence shown here is derived from an EMBL/GenBank/DDBJ whole genome shotgun (WGS) entry which is preliminary data.</text>
</comment>
<gene>
    <name evidence="1" type="ORF">RRF57_011557</name>
</gene>
<organism evidence="1 2">
    <name type="scientific">Xylaria bambusicola</name>
    <dbReference type="NCBI Taxonomy" id="326684"/>
    <lineage>
        <taxon>Eukaryota</taxon>
        <taxon>Fungi</taxon>
        <taxon>Dikarya</taxon>
        <taxon>Ascomycota</taxon>
        <taxon>Pezizomycotina</taxon>
        <taxon>Sordariomycetes</taxon>
        <taxon>Xylariomycetidae</taxon>
        <taxon>Xylariales</taxon>
        <taxon>Xylariaceae</taxon>
        <taxon>Xylaria</taxon>
    </lineage>
</organism>
<dbReference type="Proteomes" id="UP001305414">
    <property type="component" value="Unassembled WGS sequence"/>
</dbReference>
<dbReference type="AlphaFoldDB" id="A0AAN7UN22"/>
<reference evidence="1 2" key="1">
    <citation type="submission" date="2023-10" db="EMBL/GenBank/DDBJ databases">
        <title>Draft genome sequence of Xylaria bambusicola isolate GMP-LS, the root and basal stem rot pathogen of sugarcane in Indonesia.</title>
        <authorList>
            <person name="Selvaraj P."/>
            <person name="Muralishankar V."/>
            <person name="Muruganantham S."/>
            <person name="Sp S."/>
            <person name="Haryani S."/>
            <person name="Lau K.J.X."/>
            <person name="Naqvi N.I."/>
        </authorList>
    </citation>
    <scope>NUCLEOTIDE SEQUENCE [LARGE SCALE GENOMIC DNA]</scope>
    <source>
        <strain evidence="1">GMP-LS</strain>
    </source>
</reference>
<dbReference type="Gene3D" id="1.10.510.10">
    <property type="entry name" value="Transferase(Phosphotransferase) domain 1"/>
    <property type="match status" value="1"/>
</dbReference>
<proteinExistence type="predicted"/>
<dbReference type="EMBL" id="JAWHQM010000058">
    <property type="protein sequence ID" value="KAK5635845.1"/>
    <property type="molecule type" value="Genomic_DNA"/>
</dbReference>
<dbReference type="InterPro" id="IPR011009">
    <property type="entry name" value="Kinase-like_dom_sf"/>
</dbReference>
<name>A0AAN7UN22_9PEZI</name>
<dbReference type="SUPFAM" id="SSF56112">
    <property type="entry name" value="Protein kinase-like (PK-like)"/>
    <property type="match status" value="1"/>
</dbReference>
<keyword evidence="2" id="KW-1185">Reference proteome</keyword>